<sequence length="443" mass="49939">MAELVSPNQVLWNGKHTDSFSMGRGIRQGYPLSPYIFVLCLKRLAHLINEAVNAKHWVPMRVGRTGPLISHLMFADDLLLCSKASVQQMRVIQRIQDFFCTASGRKVSAAKSLVFFSKTVPRDEKGRIWQVSSFTAATSKGRYLGVPIVHGRLTKDHFHQVVSRVQSRLSGWSMTTLSMAGIVTLAQNLIWGHSEERRMVHLVRWEVITQPKECGGLGLGRLEEYNDALLAKLGCGFLTRPGQLWVRVLMGKYRNRIEGMGLQEVQTDSWLWKAITRAWNQVADGAIWAVGRGNGVRFWEDVWTPGGSPLLTQAAIPIPPQLCNRMVCEFAQGHGSWNWNAFSHFLDNEALLRVASIRPPSIGAAPDWLYLSRESSGMFSAISTYRLLVEHTIAERDPVWRLIWSWPGPQRVTRNFRSPKGQAKETTAMFCVFGHLPLSFFPG</sequence>
<dbReference type="AlphaFoldDB" id="A0A2I0HK16"/>
<name>A0A2I0HK16_PUNGR</name>
<feature type="domain" description="Reverse transcriptase" evidence="1">
    <location>
        <begin position="1"/>
        <end position="148"/>
    </location>
</feature>
<evidence type="ECO:0000259" key="1">
    <source>
        <dbReference type="PROSITE" id="PS50878"/>
    </source>
</evidence>
<reference evidence="2 3" key="1">
    <citation type="submission" date="2017-11" db="EMBL/GenBank/DDBJ databases">
        <title>De-novo sequencing of pomegranate (Punica granatum L.) genome.</title>
        <authorList>
            <person name="Akparov Z."/>
            <person name="Amiraslanov A."/>
            <person name="Hajiyeva S."/>
            <person name="Abbasov M."/>
            <person name="Kaur K."/>
            <person name="Hamwieh A."/>
            <person name="Solovyev V."/>
            <person name="Salamov A."/>
            <person name="Braich B."/>
            <person name="Kosarev P."/>
            <person name="Mahmoud A."/>
            <person name="Hajiyev E."/>
            <person name="Babayeva S."/>
            <person name="Izzatullayeva V."/>
            <person name="Mammadov A."/>
            <person name="Mammadov A."/>
            <person name="Sharifova S."/>
            <person name="Ojaghi J."/>
            <person name="Eynullazada K."/>
            <person name="Bayramov B."/>
            <person name="Abdulazimova A."/>
            <person name="Shahmuradov I."/>
        </authorList>
    </citation>
    <scope>NUCLEOTIDE SEQUENCE [LARGE SCALE GENOMIC DNA]</scope>
    <source>
        <strain evidence="3">cv. AG2017</strain>
        <tissue evidence="2">Leaf</tissue>
    </source>
</reference>
<dbReference type="PANTHER" id="PTHR33116:SF78">
    <property type="entry name" value="OS12G0587133 PROTEIN"/>
    <property type="match status" value="1"/>
</dbReference>
<dbReference type="Pfam" id="PF00078">
    <property type="entry name" value="RVT_1"/>
    <property type="match status" value="1"/>
</dbReference>
<evidence type="ECO:0000313" key="2">
    <source>
        <dbReference type="EMBL" id="PKI32035.1"/>
    </source>
</evidence>
<proteinExistence type="predicted"/>
<dbReference type="EMBL" id="PGOL01008122">
    <property type="protein sequence ID" value="PKI32035.1"/>
    <property type="molecule type" value="Genomic_DNA"/>
</dbReference>
<dbReference type="STRING" id="22663.A0A2I0HK16"/>
<accession>A0A2I0HK16</accession>
<comment type="caution">
    <text evidence="2">The sequence shown here is derived from an EMBL/GenBank/DDBJ whole genome shotgun (WGS) entry which is preliminary data.</text>
</comment>
<keyword evidence="3" id="KW-1185">Reference proteome</keyword>
<dbReference type="Proteomes" id="UP000233551">
    <property type="component" value="Unassembled WGS sequence"/>
</dbReference>
<evidence type="ECO:0000313" key="3">
    <source>
        <dbReference type="Proteomes" id="UP000233551"/>
    </source>
</evidence>
<dbReference type="PROSITE" id="PS50878">
    <property type="entry name" value="RT_POL"/>
    <property type="match status" value="1"/>
</dbReference>
<organism evidence="2 3">
    <name type="scientific">Punica granatum</name>
    <name type="common">Pomegranate</name>
    <dbReference type="NCBI Taxonomy" id="22663"/>
    <lineage>
        <taxon>Eukaryota</taxon>
        <taxon>Viridiplantae</taxon>
        <taxon>Streptophyta</taxon>
        <taxon>Embryophyta</taxon>
        <taxon>Tracheophyta</taxon>
        <taxon>Spermatophyta</taxon>
        <taxon>Magnoliopsida</taxon>
        <taxon>eudicotyledons</taxon>
        <taxon>Gunneridae</taxon>
        <taxon>Pentapetalae</taxon>
        <taxon>rosids</taxon>
        <taxon>malvids</taxon>
        <taxon>Myrtales</taxon>
        <taxon>Lythraceae</taxon>
        <taxon>Punica</taxon>
    </lineage>
</organism>
<dbReference type="InterPro" id="IPR000477">
    <property type="entry name" value="RT_dom"/>
</dbReference>
<protein>
    <recommendedName>
        <fullName evidence="1">Reverse transcriptase domain-containing protein</fullName>
    </recommendedName>
</protein>
<dbReference type="PANTHER" id="PTHR33116">
    <property type="entry name" value="REVERSE TRANSCRIPTASE ZINC-BINDING DOMAIN-CONTAINING PROTEIN-RELATED-RELATED"/>
    <property type="match status" value="1"/>
</dbReference>
<gene>
    <name evidence="2" type="ORF">CRG98_047574</name>
</gene>